<gene>
    <name evidence="2" type="ORF">METZ01_LOCUS188309</name>
</gene>
<feature type="domain" description="MobA-like NTP transferase" evidence="1">
    <location>
        <begin position="6"/>
        <end position="170"/>
    </location>
</feature>
<proteinExistence type="predicted"/>
<dbReference type="EMBL" id="UINC01038436">
    <property type="protein sequence ID" value="SVB35455.1"/>
    <property type="molecule type" value="Genomic_DNA"/>
</dbReference>
<organism evidence="2">
    <name type="scientific">marine metagenome</name>
    <dbReference type="NCBI Taxonomy" id="408172"/>
    <lineage>
        <taxon>unclassified sequences</taxon>
        <taxon>metagenomes</taxon>
        <taxon>ecological metagenomes</taxon>
    </lineage>
</organism>
<evidence type="ECO:0000313" key="2">
    <source>
        <dbReference type="EMBL" id="SVB35455.1"/>
    </source>
</evidence>
<dbReference type="SUPFAM" id="SSF53448">
    <property type="entry name" value="Nucleotide-diphospho-sugar transferases"/>
    <property type="match status" value="1"/>
</dbReference>
<dbReference type="PANTHER" id="PTHR43777:SF1">
    <property type="entry name" value="MOLYBDENUM COFACTOR CYTIDYLYLTRANSFERASE"/>
    <property type="match status" value="1"/>
</dbReference>
<accession>A0A382DB27</accession>
<sequence>MLKIGALILAAGSSRRFGGDKRTSRLPSGEAVLEATIAKVNPRFAEILVVLRHGDLNLAEVLQDKFRGLLTFLAPDSALGMGHSLADGIKQVQHWQASAIFMGDMPFIQPETIDLLLDQHNLHESNQPIIVPSYRNQTGHPVIFSKAYYTELTALRGDEGAKSIVRRYADHVIQVPCLDRGVLDDIDVPEDLNHPSE</sequence>
<dbReference type="InterPro" id="IPR025877">
    <property type="entry name" value="MobA-like_NTP_Trfase"/>
</dbReference>
<dbReference type="PANTHER" id="PTHR43777">
    <property type="entry name" value="MOLYBDENUM COFACTOR CYTIDYLYLTRANSFERASE"/>
    <property type="match status" value="1"/>
</dbReference>
<dbReference type="AlphaFoldDB" id="A0A382DB27"/>
<reference evidence="2" key="1">
    <citation type="submission" date="2018-05" db="EMBL/GenBank/DDBJ databases">
        <authorList>
            <person name="Lanie J.A."/>
            <person name="Ng W.-L."/>
            <person name="Kazmierczak K.M."/>
            <person name="Andrzejewski T.M."/>
            <person name="Davidsen T.M."/>
            <person name="Wayne K.J."/>
            <person name="Tettelin H."/>
            <person name="Glass J.I."/>
            <person name="Rusch D."/>
            <person name="Podicherti R."/>
            <person name="Tsui H.-C.T."/>
            <person name="Winkler M.E."/>
        </authorList>
    </citation>
    <scope>NUCLEOTIDE SEQUENCE</scope>
</reference>
<dbReference type="Gene3D" id="3.90.550.10">
    <property type="entry name" value="Spore Coat Polysaccharide Biosynthesis Protein SpsA, Chain A"/>
    <property type="match status" value="1"/>
</dbReference>
<dbReference type="Pfam" id="PF12804">
    <property type="entry name" value="NTP_transf_3"/>
    <property type="match status" value="1"/>
</dbReference>
<dbReference type="InterPro" id="IPR029044">
    <property type="entry name" value="Nucleotide-diphossugar_trans"/>
</dbReference>
<protein>
    <recommendedName>
        <fullName evidence="1">MobA-like NTP transferase domain-containing protein</fullName>
    </recommendedName>
</protein>
<dbReference type="GO" id="GO:0016779">
    <property type="term" value="F:nucleotidyltransferase activity"/>
    <property type="evidence" value="ECO:0007669"/>
    <property type="project" value="UniProtKB-ARBA"/>
</dbReference>
<evidence type="ECO:0000259" key="1">
    <source>
        <dbReference type="Pfam" id="PF12804"/>
    </source>
</evidence>
<dbReference type="CDD" id="cd04182">
    <property type="entry name" value="GT_2_like_f"/>
    <property type="match status" value="1"/>
</dbReference>
<name>A0A382DB27_9ZZZZ</name>